<dbReference type="InterPro" id="IPR012337">
    <property type="entry name" value="RNaseH-like_sf"/>
</dbReference>
<dbReference type="EMBL" id="BKCJ010006834">
    <property type="protein sequence ID" value="GEU74171.1"/>
    <property type="molecule type" value="Genomic_DNA"/>
</dbReference>
<evidence type="ECO:0000313" key="4">
    <source>
        <dbReference type="EMBL" id="GEU74171.1"/>
    </source>
</evidence>
<feature type="domain" description="CCHC-type" evidence="3">
    <location>
        <begin position="117"/>
        <end position="133"/>
    </location>
</feature>
<dbReference type="InterPro" id="IPR036397">
    <property type="entry name" value="RNaseH_sf"/>
</dbReference>
<protein>
    <submittedName>
        <fullName evidence="4">Ribonuclease H-like domain-containing protein</fullName>
    </submittedName>
</protein>
<evidence type="ECO:0000256" key="1">
    <source>
        <dbReference type="PROSITE-ProRule" id="PRU00047"/>
    </source>
</evidence>
<keyword evidence="1" id="KW-0862">Zinc</keyword>
<dbReference type="SUPFAM" id="SSF57756">
    <property type="entry name" value="Retrovirus zinc finger-like domains"/>
    <property type="match status" value="1"/>
</dbReference>
<dbReference type="InterPro" id="IPR039537">
    <property type="entry name" value="Retrotran_Ty1/copia-like"/>
</dbReference>
<comment type="caution">
    <text evidence="4">The sequence shown here is derived from an EMBL/GenBank/DDBJ whole genome shotgun (WGS) entry which is preliminary data.</text>
</comment>
<organism evidence="4">
    <name type="scientific">Tanacetum cinerariifolium</name>
    <name type="common">Dalmatian daisy</name>
    <name type="synonym">Chrysanthemum cinerariifolium</name>
    <dbReference type="NCBI Taxonomy" id="118510"/>
    <lineage>
        <taxon>Eukaryota</taxon>
        <taxon>Viridiplantae</taxon>
        <taxon>Streptophyta</taxon>
        <taxon>Embryophyta</taxon>
        <taxon>Tracheophyta</taxon>
        <taxon>Spermatophyta</taxon>
        <taxon>Magnoliopsida</taxon>
        <taxon>eudicotyledons</taxon>
        <taxon>Gunneridae</taxon>
        <taxon>Pentapetalae</taxon>
        <taxon>asterids</taxon>
        <taxon>campanulids</taxon>
        <taxon>Asterales</taxon>
        <taxon>Asteraceae</taxon>
        <taxon>Asteroideae</taxon>
        <taxon>Anthemideae</taxon>
        <taxon>Anthemidinae</taxon>
        <taxon>Tanacetum</taxon>
    </lineage>
</organism>
<dbReference type="GO" id="GO:0003676">
    <property type="term" value="F:nucleic acid binding"/>
    <property type="evidence" value="ECO:0007669"/>
    <property type="project" value="InterPro"/>
</dbReference>
<dbReference type="PROSITE" id="PS50158">
    <property type="entry name" value="ZF_CCHC"/>
    <property type="match status" value="1"/>
</dbReference>
<dbReference type="PANTHER" id="PTHR42648">
    <property type="entry name" value="TRANSPOSASE, PUTATIVE-RELATED"/>
    <property type="match status" value="1"/>
</dbReference>
<dbReference type="Gene3D" id="3.30.420.10">
    <property type="entry name" value="Ribonuclease H-like superfamily/Ribonuclease H"/>
    <property type="match status" value="1"/>
</dbReference>
<dbReference type="InterPro" id="IPR036875">
    <property type="entry name" value="Znf_CCHC_sf"/>
</dbReference>
<dbReference type="SMART" id="SM00343">
    <property type="entry name" value="ZnF_C2HC"/>
    <property type="match status" value="1"/>
</dbReference>
<feature type="coiled-coil region" evidence="2">
    <location>
        <begin position="172"/>
        <end position="199"/>
    </location>
</feature>
<dbReference type="Pfam" id="PF00098">
    <property type="entry name" value="zf-CCHC"/>
    <property type="match status" value="1"/>
</dbReference>
<dbReference type="SUPFAM" id="SSF53098">
    <property type="entry name" value="Ribonuclease H-like"/>
    <property type="match status" value="1"/>
</dbReference>
<gene>
    <name evidence="4" type="ORF">Tci_046149</name>
</gene>
<dbReference type="AlphaFoldDB" id="A0A6L2MJL8"/>
<dbReference type="PANTHER" id="PTHR42648:SF31">
    <property type="entry name" value="RNA-DIRECTED DNA POLYMERASE"/>
    <property type="match status" value="1"/>
</dbReference>
<dbReference type="GO" id="GO:0008270">
    <property type="term" value="F:zinc ion binding"/>
    <property type="evidence" value="ECO:0007669"/>
    <property type="project" value="UniProtKB-KW"/>
</dbReference>
<reference evidence="4" key="1">
    <citation type="journal article" date="2019" name="Sci. Rep.">
        <title>Draft genome of Tanacetum cinerariifolium, the natural source of mosquito coil.</title>
        <authorList>
            <person name="Yamashiro T."/>
            <person name="Shiraishi A."/>
            <person name="Satake H."/>
            <person name="Nakayama K."/>
        </authorList>
    </citation>
    <scope>NUCLEOTIDE SEQUENCE</scope>
</reference>
<keyword evidence="2" id="KW-0175">Coiled coil</keyword>
<evidence type="ECO:0000256" key="2">
    <source>
        <dbReference type="SAM" id="Coils"/>
    </source>
</evidence>
<dbReference type="Gene3D" id="4.10.60.10">
    <property type="entry name" value="Zinc finger, CCHC-type"/>
    <property type="match status" value="1"/>
</dbReference>
<keyword evidence="1" id="KW-0479">Metal-binding</keyword>
<keyword evidence="1" id="KW-0863">Zinc-finger</keyword>
<evidence type="ECO:0000259" key="3">
    <source>
        <dbReference type="PROSITE" id="PS50158"/>
    </source>
</evidence>
<name>A0A6L2MJL8_TANCI</name>
<accession>A0A6L2MJL8</accession>
<sequence length="742" mass="83974">MLLESVEHAPLIWPTIKENGVTRTKKYEKIQADCDLKAINIILQVNQQTHLAEFPQIDFGLAVLVFKQGDDSIDSINKMMSFLSTGRQSSLAAGTSGTRANFSGIIGNNSSQQSVVKCFNCQREDHMVRQCPKPKRKRDATWFRYRVLLVEARGSVKVLNEEELAFLKNAQFADFEKKINDLKQTLSKQLKEKEMLIKTFNVLKHESKEKETKNIDKEIALKKVKELDNIVYKIGQSVQTVLMLMKPQVFYDNNLKQALGFQNSFYLKKAQLISPTLYDGSVIAKETNVISIADSEETLMLEEEKLSGEQDFWLQTSHPNTDQSAYSLVKIEAPRELPKESKGKDIVDNAAQVSNVITTAPGRYKLDPITLAPKDKNNKETHIYYLKHTMKLAAILREIVKQAKSLNPLDSASYFVCKYVKLIQEFLGYVRDTCPDIHKPSEKLVVDMPINKKKTVRHDLCFIEFVFDMNASSKYKSVKKAKKKKEWKPTGKVFTKIGYNWRPTRRTFTLVGNARPKVPKTNGSNSKPKIAKSVISNKMEPGTSPGSNTLVAPSYSSLVDLRNILTENETKFGNQTLCSYYENVGISHERSVACTLPQNGVVERRNHTLVEATQTMFIYAKAPLFLWAEAVATAFLVANAPRVVDLADSLMSTSIDQDAPSTNSTSQGSSSNVRPIDTLFKSLGRWTKDHPIENVFEDPSRFVSTRNQLKTDAIWCYFDAFLTSYKPKSFKQAMIEPSRRNS</sequence>
<dbReference type="InterPro" id="IPR001878">
    <property type="entry name" value="Znf_CCHC"/>
</dbReference>
<proteinExistence type="predicted"/>